<keyword evidence="2" id="KW-1185">Reference proteome</keyword>
<dbReference type="GeneID" id="87840951"/>
<protein>
    <submittedName>
        <fullName evidence="1">Uncharacterized protein</fullName>
    </submittedName>
</protein>
<accession>A0AAE0LQQ6</accession>
<organism evidence="1 2">
    <name type="scientific">Chaetomium fimeti</name>
    <dbReference type="NCBI Taxonomy" id="1854472"/>
    <lineage>
        <taxon>Eukaryota</taxon>
        <taxon>Fungi</taxon>
        <taxon>Dikarya</taxon>
        <taxon>Ascomycota</taxon>
        <taxon>Pezizomycotina</taxon>
        <taxon>Sordariomycetes</taxon>
        <taxon>Sordariomycetidae</taxon>
        <taxon>Sordariales</taxon>
        <taxon>Chaetomiaceae</taxon>
        <taxon>Chaetomium</taxon>
    </lineage>
</organism>
<dbReference type="EMBL" id="JAUEPN010000005">
    <property type="protein sequence ID" value="KAK3293972.1"/>
    <property type="molecule type" value="Genomic_DNA"/>
</dbReference>
<proteinExistence type="predicted"/>
<gene>
    <name evidence="1" type="ORF">B0H64DRAFT_399185</name>
</gene>
<reference evidence="1" key="1">
    <citation type="journal article" date="2023" name="Mol. Phylogenet. Evol.">
        <title>Genome-scale phylogeny and comparative genomics of the fungal order Sordariales.</title>
        <authorList>
            <person name="Hensen N."/>
            <person name="Bonometti L."/>
            <person name="Westerberg I."/>
            <person name="Brannstrom I.O."/>
            <person name="Guillou S."/>
            <person name="Cros-Aarteil S."/>
            <person name="Calhoun S."/>
            <person name="Haridas S."/>
            <person name="Kuo A."/>
            <person name="Mondo S."/>
            <person name="Pangilinan J."/>
            <person name="Riley R."/>
            <person name="LaButti K."/>
            <person name="Andreopoulos B."/>
            <person name="Lipzen A."/>
            <person name="Chen C."/>
            <person name="Yan M."/>
            <person name="Daum C."/>
            <person name="Ng V."/>
            <person name="Clum A."/>
            <person name="Steindorff A."/>
            <person name="Ohm R.A."/>
            <person name="Martin F."/>
            <person name="Silar P."/>
            <person name="Natvig D.O."/>
            <person name="Lalanne C."/>
            <person name="Gautier V."/>
            <person name="Ament-Velasquez S.L."/>
            <person name="Kruys A."/>
            <person name="Hutchinson M.I."/>
            <person name="Powell A.J."/>
            <person name="Barry K."/>
            <person name="Miller A.N."/>
            <person name="Grigoriev I.V."/>
            <person name="Debuchy R."/>
            <person name="Gladieux P."/>
            <person name="Hiltunen Thoren M."/>
            <person name="Johannesson H."/>
        </authorList>
    </citation>
    <scope>NUCLEOTIDE SEQUENCE</scope>
    <source>
        <strain evidence="1">CBS 168.71</strain>
    </source>
</reference>
<evidence type="ECO:0000313" key="1">
    <source>
        <dbReference type="EMBL" id="KAK3293972.1"/>
    </source>
</evidence>
<dbReference type="RefSeq" id="XP_062657486.1">
    <property type="nucleotide sequence ID" value="XM_062804003.1"/>
</dbReference>
<dbReference type="AlphaFoldDB" id="A0AAE0LQQ6"/>
<reference evidence="1" key="2">
    <citation type="submission" date="2023-06" db="EMBL/GenBank/DDBJ databases">
        <authorList>
            <consortium name="Lawrence Berkeley National Laboratory"/>
            <person name="Haridas S."/>
            <person name="Hensen N."/>
            <person name="Bonometti L."/>
            <person name="Westerberg I."/>
            <person name="Brannstrom I.O."/>
            <person name="Guillou S."/>
            <person name="Cros-Aarteil S."/>
            <person name="Calhoun S."/>
            <person name="Kuo A."/>
            <person name="Mondo S."/>
            <person name="Pangilinan J."/>
            <person name="Riley R."/>
            <person name="Labutti K."/>
            <person name="Andreopoulos B."/>
            <person name="Lipzen A."/>
            <person name="Chen C."/>
            <person name="Yanf M."/>
            <person name="Daum C."/>
            <person name="Ng V."/>
            <person name="Clum A."/>
            <person name="Steindorff A."/>
            <person name="Ohm R."/>
            <person name="Martin F."/>
            <person name="Silar P."/>
            <person name="Natvig D."/>
            <person name="Lalanne C."/>
            <person name="Gautier V."/>
            <person name="Ament-Velasquez S.L."/>
            <person name="Kruys A."/>
            <person name="Hutchinson M.I."/>
            <person name="Powell A.J."/>
            <person name="Barry K."/>
            <person name="Miller A.N."/>
            <person name="Grigoriev I.V."/>
            <person name="Debuchy R."/>
            <person name="Gladieux P."/>
            <person name="Thoren M.H."/>
            <person name="Johannesson H."/>
        </authorList>
    </citation>
    <scope>NUCLEOTIDE SEQUENCE</scope>
    <source>
        <strain evidence="1">CBS 168.71</strain>
    </source>
</reference>
<name>A0AAE0LQQ6_9PEZI</name>
<dbReference type="Proteomes" id="UP001278766">
    <property type="component" value="Unassembled WGS sequence"/>
</dbReference>
<comment type="caution">
    <text evidence="1">The sequence shown here is derived from an EMBL/GenBank/DDBJ whole genome shotgun (WGS) entry which is preliminary data.</text>
</comment>
<sequence>MSVTASIEGYYRDLRKCVPSDVKPDRRLAYILATHLPFPNGVVTELVRSTFLRAHTDQRAEEIANAYANGAAFDSLLILLRLLLAVCPEFRQSSDYRLFTLAFHDFGQSWVDDYMVKGKLLELLYPTESDQLKRVDVTLGELIWHPLISRALWSHPSLSFFRRQTWVQRPGMTKFEPYELDDKFARVEIPFQVQDQNGPIDLGKHFSRKLGIRNIDGSSVAFAGLMPPTIPVIIKGGQPFNSIRTFAIEGPSDYRPVGDGTIAPMTVKRQYRLRAVLNLADGGVHTYHQDTAPVVEQLDPELSQTTGIPQERYLAKLQRAEHARRWTFEDSPTRFFLLIYVEYNVPGRLYRPVSNQFGEYIPPIAGNGTCLVRLW</sequence>
<evidence type="ECO:0000313" key="2">
    <source>
        <dbReference type="Proteomes" id="UP001278766"/>
    </source>
</evidence>